<sequence length="576" mass="62177">MISAFSAARGPRAAASRTVATRERESVNRFSESRISRRTLLSALGAGAAVTAAGPLLSACSSGGGGSTPGGSVTDEDSLGALLPSYSPIEYAAPDLPGVLGSVPGYTSYPAELIRAVAEPPGTGGEVTAMTPAYWPLAPSDNAYYRAVNERLGADVSFSVVNGSDYAARLNAQLAGGQLPELTVIPDWDVPARFGEAVGSSFTDLTEYLQGDAAHAYPHLANLPTRAWAYCVWNEGLRAVPTPAGLFPLALYHRRDLFEQAGLAPPRSADDLYRLCTEITDPDAGRWACGNIFLEVKRMFNVPAEWSRDSAGNLVNEAETESFAEAVAFMARLFEEGHVHPTVAGSTTGQEKELFESGAMWMLSDGMGAWQEALARQLPSNPTFDMRPFPAFSHDGGEPVYYTQEAANLMTFLRSDLPRERVEELLRILDFCAAPIGSEENHLINYGVDGEHSERDAAGAPSLTDLGSREITVTYGFLAKPPYIVDQSQYPGYVEAMHAWEAEVAPFQVDKLTDGLRIEEPPRLTGLAQQLDDRIQDLLRGRTSVSELPSVLDGWRRDGGDELREFYAAALDEAGR</sequence>
<dbReference type="GO" id="GO:0030313">
    <property type="term" value="C:cell envelope"/>
    <property type="evidence" value="ECO:0007669"/>
    <property type="project" value="UniProtKB-SubCell"/>
</dbReference>
<feature type="compositionally biased region" description="Low complexity" evidence="5">
    <location>
        <begin position="1"/>
        <end position="17"/>
    </location>
</feature>
<reference evidence="6 7" key="1">
    <citation type="submission" date="2017-07" db="EMBL/GenBank/DDBJ databases">
        <title>Complete genome sequence of Actinoalloteichus hoggarensis DSM 45943, type strain of Actinoalloteichus hoggarensis.</title>
        <authorList>
            <person name="Ruckert C."/>
            <person name="Nouioui I."/>
            <person name="Willmese J."/>
            <person name="van Wezel G."/>
            <person name="Klenk H.-P."/>
            <person name="Kalinowski J."/>
            <person name="Zotchev S.B."/>
        </authorList>
    </citation>
    <scope>NUCLEOTIDE SEQUENCE [LARGE SCALE GENOMIC DNA]</scope>
    <source>
        <strain evidence="6 7">DSM 45943</strain>
    </source>
</reference>
<evidence type="ECO:0000256" key="2">
    <source>
        <dbReference type="ARBA" id="ARBA00008520"/>
    </source>
</evidence>
<accession>A0A221VZW6</accession>
<organism evidence="6 7">
    <name type="scientific">Actinoalloteichus hoggarensis</name>
    <dbReference type="NCBI Taxonomy" id="1470176"/>
    <lineage>
        <taxon>Bacteria</taxon>
        <taxon>Bacillati</taxon>
        <taxon>Actinomycetota</taxon>
        <taxon>Actinomycetes</taxon>
        <taxon>Pseudonocardiales</taxon>
        <taxon>Pseudonocardiaceae</taxon>
        <taxon>Actinoalloteichus</taxon>
    </lineage>
</organism>
<evidence type="ECO:0000313" key="7">
    <source>
        <dbReference type="Proteomes" id="UP000204221"/>
    </source>
</evidence>
<keyword evidence="7" id="KW-1185">Reference proteome</keyword>
<evidence type="ECO:0000313" key="6">
    <source>
        <dbReference type="EMBL" id="ASO19057.1"/>
    </source>
</evidence>
<comment type="similarity">
    <text evidence="2">Belongs to the bacterial solute-binding protein 1 family.</text>
</comment>
<dbReference type="AlphaFoldDB" id="A0A221VZW6"/>
<evidence type="ECO:0000256" key="5">
    <source>
        <dbReference type="SAM" id="MobiDB-lite"/>
    </source>
</evidence>
<dbReference type="Proteomes" id="UP000204221">
    <property type="component" value="Chromosome"/>
</dbReference>
<dbReference type="PROSITE" id="PS51318">
    <property type="entry name" value="TAT"/>
    <property type="match status" value="1"/>
</dbReference>
<gene>
    <name evidence="6" type="primary">lipO</name>
    <name evidence="6" type="ORF">AHOG_07045</name>
</gene>
<dbReference type="SUPFAM" id="SSF53850">
    <property type="entry name" value="Periplasmic binding protein-like II"/>
    <property type="match status" value="1"/>
</dbReference>
<dbReference type="PANTHER" id="PTHR43649:SF31">
    <property type="entry name" value="SN-GLYCEROL-3-PHOSPHATE-BINDING PERIPLASMIC PROTEIN UGPB"/>
    <property type="match status" value="1"/>
</dbReference>
<keyword evidence="3" id="KW-0813">Transport</keyword>
<feature type="region of interest" description="Disordered" evidence="5">
    <location>
        <begin position="1"/>
        <end position="22"/>
    </location>
</feature>
<keyword evidence="6" id="KW-0449">Lipoprotein</keyword>
<dbReference type="InterPro" id="IPR006311">
    <property type="entry name" value="TAT_signal"/>
</dbReference>
<proteinExistence type="inferred from homology"/>
<protein>
    <submittedName>
        <fullName evidence="6">Lipoprotein LipO</fullName>
    </submittedName>
</protein>
<evidence type="ECO:0000256" key="1">
    <source>
        <dbReference type="ARBA" id="ARBA00004196"/>
    </source>
</evidence>
<evidence type="ECO:0000256" key="4">
    <source>
        <dbReference type="ARBA" id="ARBA00022729"/>
    </source>
</evidence>
<dbReference type="Pfam" id="PF01547">
    <property type="entry name" value="SBP_bac_1"/>
    <property type="match status" value="1"/>
</dbReference>
<dbReference type="PANTHER" id="PTHR43649">
    <property type="entry name" value="ARABINOSE-BINDING PROTEIN-RELATED"/>
    <property type="match status" value="1"/>
</dbReference>
<dbReference type="KEGG" id="ahg:AHOG_07045"/>
<comment type="subcellular location">
    <subcellularLocation>
        <location evidence="1">Cell envelope</location>
    </subcellularLocation>
</comment>
<dbReference type="InterPro" id="IPR050490">
    <property type="entry name" value="Bact_solute-bd_prot1"/>
</dbReference>
<keyword evidence="4" id="KW-0732">Signal</keyword>
<evidence type="ECO:0000256" key="3">
    <source>
        <dbReference type="ARBA" id="ARBA00022448"/>
    </source>
</evidence>
<dbReference type="InterPro" id="IPR006059">
    <property type="entry name" value="SBP"/>
</dbReference>
<name>A0A221VZW6_9PSEU</name>
<dbReference type="EMBL" id="CP022521">
    <property type="protein sequence ID" value="ASO19057.1"/>
    <property type="molecule type" value="Genomic_DNA"/>
</dbReference>
<dbReference type="Gene3D" id="3.40.190.10">
    <property type="entry name" value="Periplasmic binding protein-like II"/>
    <property type="match status" value="1"/>
</dbReference>